<comment type="function">
    <text evidence="4">Lytic transglycosylase with a strong preference for naked glycan strands that lack stem peptides.</text>
</comment>
<dbReference type="PANTHER" id="PTHR34183">
    <property type="entry name" value="ENDOLYTIC PEPTIDOGLYCAN TRANSGLYCOSYLASE RLPA"/>
    <property type="match status" value="1"/>
</dbReference>
<evidence type="ECO:0000313" key="10">
    <source>
        <dbReference type="Proteomes" id="UP000544872"/>
    </source>
</evidence>
<comment type="subcellular location">
    <subcellularLocation>
        <location evidence="4">Cell membrane</location>
        <topology evidence="4">Lipid-anchor</topology>
    </subcellularLocation>
</comment>
<evidence type="ECO:0000256" key="3">
    <source>
        <dbReference type="ARBA" id="ARBA00023316"/>
    </source>
</evidence>
<keyword evidence="4" id="KW-0472">Membrane</keyword>
<evidence type="ECO:0000256" key="6">
    <source>
        <dbReference type="SAM" id="MobiDB-lite"/>
    </source>
</evidence>
<dbReference type="InterPro" id="IPR009009">
    <property type="entry name" value="RlpA-like_DPBB"/>
</dbReference>
<feature type="chain" id="PRO_5031644750" description="Endolytic peptidoglycan transglycosylase RlpA" evidence="7">
    <location>
        <begin position="23"/>
        <end position="345"/>
    </location>
</feature>
<protein>
    <recommendedName>
        <fullName evidence="4">Endolytic peptidoglycan transglycosylase RlpA</fullName>
        <ecNumber evidence="4">4.2.2.-</ecNumber>
    </recommendedName>
</protein>
<evidence type="ECO:0000256" key="1">
    <source>
        <dbReference type="ARBA" id="ARBA00022729"/>
    </source>
</evidence>
<dbReference type="PROSITE" id="PS51724">
    <property type="entry name" value="SPOR"/>
    <property type="match status" value="1"/>
</dbReference>
<dbReference type="GO" id="GO:0000270">
    <property type="term" value="P:peptidoglycan metabolic process"/>
    <property type="evidence" value="ECO:0007669"/>
    <property type="project" value="UniProtKB-UniRule"/>
</dbReference>
<dbReference type="PROSITE" id="PS51257">
    <property type="entry name" value="PROKAR_LIPOPROTEIN"/>
    <property type="match status" value="1"/>
</dbReference>
<evidence type="ECO:0000313" key="9">
    <source>
        <dbReference type="EMBL" id="MBB6210019.1"/>
    </source>
</evidence>
<comment type="similarity">
    <text evidence="4 5">Belongs to the RlpA family.</text>
</comment>
<reference evidence="9 10" key="1">
    <citation type="submission" date="2020-08" db="EMBL/GenBank/DDBJ databases">
        <title>Genomic Encyclopedia of Type Strains, Phase IV (KMG-IV): sequencing the most valuable type-strain genomes for metagenomic binning, comparative biology and taxonomic classification.</title>
        <authorList>
            <person name="Goeker M."/>
        </authorList>
    </citation>
    <scope>NUCLEOTIDE SEQUENCE [LARGE SCALE GENOMIC DNA]</scope>
    <source>
        <strain evidence="9 10">DSM 11590</strain>
    </source>
</reference>
<keyword evidence="4 9" id="KW-0449">Lipoprotein</keyword>
<keyword evidence="1 7" id="KW-0732">Signal</keyword>
<keyword evidence="3 4" id="KW-0961">Cell wall biogenesis/degradation</keyword>
<evidence type="ECO:0000256" key="7">
    <source>
        <dbReference type="SAM" id="SignalP"/>
    </source>
</evidence>
<name>A0A7X0DM83_NOVIT</name>
<dbReference type="GO" id="GO:0009279">
    <property type="term" value="C:cell outer membrane"/>
    <property type="evidence" value="ECO:0007669"/>
    <property type="project" value="TreeGrafter"/>
</dbReference>
<dbReference type="GO" id="GO:0071555">
    <property type="term" value="P:cell wall organization"/>
    <property type="evidence" value="ECO:0007669"/>
    <property type="project" value="UniProtKB-KW"/>
</dbReference>
<dbReference type="Pfam" id="PF03330">
    <property type="entry name" value="DPBB_1"/>
    <property type="match status" value="1"/>
</dbReference>
<keyword evidence="4" id="KW-1003">Cell membrane</keyword>
<dbReference type="GO" id="GO:0008932">
    <property type="term" value="F:lytic endotransglycosylase activity"/>
    <property type="evidence" value="ECO:0007669"/>
    <property type="project" value="UniProtKB-UniRule"/>
</dbReference>
<feature type="compositionally biased region" description="Low complexity" evidence="6">
    <location>
        <begin position="209"/>
        <end position="224"/>
    </location>
</feature>
<dbReference type="InterPro" id="IPR036908">
    <property type="entry name" value="RlpA-like_sf"/>
</dbReference>
<feature type="signal peptide" evidence="7">
    <location>
        <begin position="1"/>
        <end position="22"/>
    </location>
</feature>
<dbReference type="InterPro" id="IPR007730">
    <property type="entry name" value="SPOR-like_dom"/>
</dbReference>
<dbReference type="NCBIfam" id="TIGR00413">
    <property type="entry name" value="rlpA"/>
    <property type="match status" value="1"/>
</dbReference>
<dbReference type="AlphaFoldDB" id="A0A7X0DM83"/>
<dbReference type="GO" id="GO:0042834">
    <property type="term" value="F:peptidoglycan binding"/>
    <property type="evidence" value="ECO:0007669"/>
    <property type="project" value="InterPro"/>
</dbReference>
<sequence length="345" mass="35887">MPARPTAALRAALLCATGMALAGCAETQFAAQSAKSISGSTNEWGKVGAYKVGNPYQINGRWYYPKEDWDYQEEGVASWYGAEFQGKDTANGERFDQNALTAAHKTLPMPSLVRVTNLQNGRALVLRVNDRGPFSNDRVIDVSRRASQLLGFTDQGTAKVRVEVLAEESQALKQEAMGVQTGTPVATSGAPSVVPAPRQKVATAESLDAPSGTRASTSAPSSSSLPPPSAAVPQTRTAPAPQQAGATNKTVSAPVVASPALASSVAAASGRGTYVQAGAFSSKVTAEALRGKLASVHKGAISPVKVNGREMYRVRLGPLNTSAEADRILAAVKAQGVKDARVVID</sequence>
<organism evidence="9 10">
    <name type="scientific">Novispirillum itersonii</name>
    <name type="common">Aquaspirillum itersonii</name>
    <dbReference type="NCBI Taxonomy" id="189"/>
    <lineage>
        <taxon>Bacteria</taxon>
        <taxon>Pseudomonadati</taxon>
        <taxon>Pseudomonadota</taxon>
        <taxon>Alphaproteobacteria</taxon>
        <taxon>Rhodospirillales</taxon>
        <taxon>Novispirillaceae</taxon>
        <taxon>Novispirillum</taxon>
    </lineage>
</organism>
<dbReference type="InterPro" id="IPR034718">
    <property type="entry name" value="RlpA"/>
</dbReference>
<evidence type="ECO:0000259" key="8">
    <source>
        <dbReference type="PROSITE" id="PS51724"/>
    </source>
</evidence>
<dbReference type="SUPFAM" id="SSF50685">
    <property type="entry name" value="Barwin-like endoglucanases"/>
    <property type="match status" value="1"/>
</dbReference>
<proteinExistence type="inferred from homology"/>
<feature type="region of interest" description="Disordered" evidence="6">
    <location>
        <begin position="175"/>
        <end position="251"/>
    </location>
</feature>
<evidence type="ECO:0000256" key="4">
    <source>
        <dbReference type="HAMAP-Rule" id="MF_02071"/>
    </source>
</evidence>
<dbReference type="RefSeq" id="WP_184262798.1">
    <property type="nucleotide sequence ID" value="NZ_JACIIX010000004.1"/>
</dbReference>
<dbReference type="EMBL" id="JACIIX010000004">
    <property type="protein sequence ID" value="MBB6210019.1"/>
    <property type="molecule type" value="Genomic_DNA"/>
</dbReference>
<accession>A0A7X0DM83</accession>
<dbReference type="InterPro" id="IPR036680">
    <property type="entry name" value="SPOR-like_sf"/>
</dbReference>
<dbReference type="EC" id="4.2.2.-" evidence="4"/>
<dbReference type="Proteomes" id="UP000544872">
    <property type="component" value="Unassembled WGS sequence"/>
</dbReference>
<dbReference type="InterPro" id="IPR012997">
    <property type="entry name" value="RplA"/>
</dbReference>
<feature type="compositionally biased region" description="Polar residues" evidence="6">
    <location>
        <begin position="180"/>
        <end position="190"/>
    </location>
</feature>
<keyword evidence="10" id="KW-1185">Reference proteome</keyword>
<dbReference type="HAMAP" id="MF_02071">
    <property type="entry name" value="RlpA"/>
    <property type="match status" value="1"/>
</dbReference>
<dbReference type="GO" id="GO:0005886">
    <property type="term" value="C:plasma membrane"/>
    <property type="evidence" value="ECO:0007669"/>
    <property type="project" value="UniProtKB-SubCell"/>
</dbReference>
<evidence type="ECO:0000256" key="5">
    <source>
        <dbReference type="RuleBase" id="RU003495"/>
    </source>
</evidence>
<dbReference type="Pfam" id="PF05036">
    <property type="entry name" value="SPOR"/>
    <property type="match status" value="1"/>
</dbReference>
<dbReference type="PANTHER" id="PTHR34183:SF1">
    <property type="entry name" value="ENDOLYTIC PEPTIDOGLYCAN TRANSGLYCOSYLASE RLPA"/>
    <property type="match status" value="1"/>
</dbReference>
<dbReference type="CDD" id="cd22268">
    <property type="entry name" value="DPBB_RlpA-like"/>
    <property type="match status" value="1"/>
</dbReference>
<feature type="domain" description="SPOR" evidence="8">
    <location>
        <begin position="267"/>
        <end position="345"/>
    </location>
</feature>
<comment type="caution">
    <text evidence="9">The sequence shown here is derived from an EMBL/GenBank/DDBJ whole genome shotgun (WGS) entry which is preliminary data.</text>
</comment>
<dbReference type="SUPFAM" id="SSF110997">
    <property type="entry name" value="Sporulation related repeat"/>
    <property type="match status" value="1"/>
</dbReference>
<keyword evidence="2 4" id="KW-0456">Lyase</keyword>
<dbReference type="Gene3D" id="3.30.70.1070">
    <property type="entry name" value="Sporulation related repeat"/>
    <property type="match status" value="1"/>
</dbReference>
<evidence type="ECO:0000256" key="2">
    <source>
        <dbReference type="ARBA" id="ARBA00023239"/>
    </source>
</evidence>
<gene>
    <name evidence="4" type="primary">rlpA</name>
    <name evidence="9" type="ORF">FHS48_001429</name>
</gene>
<dbReference type="Gene3D" id="2.40.40.10">
    <property type="entry name" value="RlpA-like domain"/>
    <property type="match status" value="1"/>
</dbReference>
<keyword evidence="4" id="KW-0564">Palmitate</keyword>